<evidence type="ECO:0000256" key="2">
    <source>
        <dbReference type="SAM" id="Phobius"/>
    </source>
</evidence>
<feature type="transmembrane region" description="Helical" evidence="2">
    <location>
        <begin position="118"/>
        <end position="139"/>
    </location>
</feature>
<accession>A0AAE1Y5A1</accession>
<feature type="transmembrane region" description="Helical" evidence="2">
    <location>
        <begin position="206"/>
        <end position="229"/>
    </location>
</feature>
<dbReference type="PANTHER" id="PTHR12242:SF10">
    <property type="entry name" value="TRANSMEMBRANE PROTEIN"/>
    <property type="match status" value="1"/>
</dbReference>
<feature type="transmembrane region" description="Helical" evidence="2">
    <location>
        <begin position="235"/>
        <end position="253"/>
    </location>
</feature>
<keyword evidence="2" id="KW-0472">Membrane</keyword>
<feature type="region of interest" description="Disordered" evidence="1">
    <location>
        <begin position="161"/>
        <end position="194"/>
    </location>
</feature>
<feature type="transmembrane region" description="Helical" evidence="2">
    <location>
        <begin position="305"/>
        <end position="327"/>
    </location>
</feature>
<dbReference type="EMBL" id="JACGWO010000007">
    <property type="protein sequence ID" value="KAK4423840.1"/>
    <property type="molecule type" value="Genomic_DNA"/>
</dbReference>
<keyword evidence="4" id="KW-1185">Reference proteome</keyword>
<feature type="compositionally biased region" description="Polar residues" evidence="1">
    <location>
        <begin position="169"/>
        <end position="186"/>
    </location>
</feature>
<feature type="transmembrane region" description="Helical" evidence="2">
    <location>
        <begin position="92"/>
        <end position="112"/>
    </location>
</feature>
<dbReference type="GO" id="GO:0016020">
    <property type="term" value="C:membrane"/>
    <property type="evidence" value="ECO:0007669"/>
    <property type="project" value="TreeGrafter"/>
</dbReference>
<reference evidence="3" key="2">
    <citation type="journal article" date="2024" name="Plant">
        <title>Genomic evolution and insights into agronomic trait innovations of Sesamum species.</title>
        <authorList>
            <person name="Miao H."/>
            <person name="Wang L."/>
            <person name="Qu L."/>
            <person name="Liu H."/>
            <person name="Sun Y."/>
            <person name="Le M."/>
            <person name="Wang Q."/>
            <person name="Wei S."/>
            <person name="Zheng Y."/>
            <person name="Lin W."/>
            <person name="Duan Y."/>
            <person name="Cao H."/>
            <person name="Xiong S."/>
            <person name="Wang X."/>
            <person name="Wei L."/>
            <person name="Li C."/>
            <person name="Ma Q."/>
            <person name="Ju M."/>
            <person name="Zhao R."/>
            <person name="Li G."/>
            <person name="Mu C."/>
            <person name="Tian Q."/>
            <person name="Mei H."/>
            <person name="Zhang T."/>
            <person name="Gao T."/>
            <person name="Zhang H."/>
        </authorList>
    </citation>
    <scope>NUCLEOTIDE SEQUENCE</scope>
    <source>
        <strain evidence="3">3651</strain>
    </source>
</reference>
<evidence type="ECO:0000313" key="3">
    <source>
        <dbReference type="EMBL" id="KAK4423840.1"/>
    </source>
</evidence>
<dbReference type="AlphaFoldDB" id="A0AAE1Y5A1"/>
<gene>
    <name evidence="3" type="ORF">Salat_1966900</name>
</gene>
<organism evidence="3 4">
    <name type="scientific">Sesamum alatum</name>
    <dbReference type="NCBI Taxonomy" id="300844"/>
    <lineage>
        <taxon>Eukaryota</taxon>
        <taxon>Viridiplantae</taxon>
        <taxon>Streptophyta</taxon>
        <taxon>Embryophyta</taxon>
        <taxon>Tracheophyta</taxon>
        <taxon>Spermatophyta</taxon>
        <taxon>Magnoliopsida</taxon>
        <taxon>eudicotyledons</taxon>
        <taxon>Gunneridae</taxon>
        <taxon>Pentapetalae</taxon>
        <taxon>asterids</taxon>
        <taxon>lamiids</taxon>
        <taxon>Lamiales</taxon>
        <taxon>Pedaliaceae</taxon>
        <taxon>Sesamum</taxon>
    </lineage>
</organism>
<dbReference type="PANTHER" id="PTHR12242">
    <property type="entry name" value="OS02G0130600 PROTEIN-RELATED"/>
    <property type="match status" value="1"/>
</dbReference>
<keyword evidence="2" id="KW-0812">Transmembrane</keyword>
<feature type="transmembrane region" description="Helical" evidence="2">
    <location>
        <begin position="27"/>
        <end position="50"/>
    </location>
</feature>
<evidence type="ECO:0000256" key="1">
    <source>
        <dbReference type="SAM" id="MobiDB-lite"/>
    </source>
</evidence>
<proteinExistence type="predicted"/>
<evidence type="ECO:0000313" key="4">
    <source>
        <dbReference type="Proteomes" id="UP001293254"/>
    </source>
</evidence>
<evidence type="ECO:0008006" key="5">
    <source>
        <dbReference type="Google" id="ProtNLM"/>
    </source>
</evidence>
<dbReference type="Proteomes" id="UP001293254">
    <property type="component" value="Unassembled WGS sequence"/>
</dbReference>
<feature type="transmembrane region" description="Helical" evidence="2">
    <location>
        <begin position="265"/>
        <end position="285"/>
    </location>
</feature>
<name>A0AAE1Y5A1_9LAMI</name>
<reference evidence="3" key="1">
    <citation type="submission" date="2020-06" db="EMBL/GenBank/DDBJ databases">
        <authorList>
            <person name="Li T."/>
            <person name="Hu X."/>
            <person name="Zhang T."/>
            <person name="Song X."/>
            <person name="Zhang H."/>
            <person name="Dai N."/>
            <person name="Sheng W."/>
            <person name="Hou X."/>
            <person name="Wei L."/>
        </authorList>
    </citation>
    <scope>NUCLEOTIDE SEQUENCE</scope>
    <source>
        <strain evidence="3">3651</strain>
        <tissue evidence="3">Leaf</tissue>
    </source>
</reference>
<sequence>MRFLPGLFNGTWWPVMAADTTAPSYWLNWRFLLCAIWILVAMVLGVFVIWRYEGHNKSRNRPSEDQREAARGSYKGEAWQTCSQSIHPNWLLAYRIVAFCALLALILADTIVHSVGIFYFYTQWTFTLVTVYFGLASSLSIHGHLLHRHVVDPEKDNRVGRDAGLGSHVTPTHGENSDTRSTNRSLNPRDDPNHRTPTVWENALQIIFQMCAGAVVLTDAVFWLVIYPFLTSKDYRLSFLIVCMHSVNAVFLLGETILNSLRFPFFRIAYFVLWTTVFVVFQWIIHACVSMRWPYPFLDLSSPYAPIWYLAVGLLHFPCFAIFTLIFKIKRCCLSR</sequence>
<protein>
    <recommendedName>
        <fullName evidence="5">Transmembrane protein</fullName>
    </recommendedName>
</protein>
<comment type="caution">
    <text evidence="3">The sequence shown here is derived from an EMBL/GenBank/DDBJ whole genome shotgun (WGS) entry which is preliminary data.</text>
</comment>
<keyword evidence="2" id="KW-1133">Transmembrane helix</keyword>